<dbReference type="InParanoid" id="A0A163ISZ5"/>
<feature type="non-terminal residue" evidence="1">
    <location>
        <position position="1"/>
    </location>
</feature>
<sequence>NMVEEDTPMEDTESVLESKPKATMVRPNYEEALAAAQNDLVKTLDEFKQLILTSATNEEFEANEKRQALLTRVIERMEKAVSVKKKDWSIPPNLPSLQMQGDTDTVANKPIYVTIDRFVEAFDTIMRQHELDLDLRWEACFVTSIQHSVDKTTWFKKQLEGQKLDWSQARSIIEQQFGGDFTLQ</sequence>
<keyword evidence="2" id="KW-1185">Reference proteome</keyword>
<proteinExistence type="predicted"/>
<feature type="non-terminal residue" evidence="1">
    <location>
        <position position="184"/>
    </location>
</feature>
<gene>
    <name evidence="1" type="primary">ABSGL_00446.1 scaffold 548</name>
</gene>
<dbReference type="Proteomes" id="UP000078561">
    <property type="component" value="Unassembled WGS sequence"/>
</dbReference>
<dbReference type="AlphaFoldDB" id="A0A163ISZ5"/>
<reference evidence="1" key="1">
    <citation type="submission" date="2016-04" db="EMBL/GenBank/DDBJ databases">
        <authorList>
            <person name="Evans L.H."/>
            <person name="Alamgir A."/>
            <person name="Owens N."/>
            <person name="Weber N.D."/>
            <person name="Virtaneva K."/>
            <person name="Barbian K."/>
            <person name="Babar A."/>
            <person name="Rosenke K."/>
        </authorList>
    </citation>
    <scope>NUCLEOTIDE SEQUENCE [LARGE SCALE GENOMIC DNA]</scope>
    <source>
        <strain evidence="1">CBS 101.48</strain>
    </source>
</reference>
<organism evidence="1">
    <name type="scientific">Absidia glauca</name>
    <name type="common">Pin mould</name>
    <dbReference type="NCBI Taxonomy" id="4829"/>
    <lineage>
        <taxon>Eukaryota</taxon>
        <taxon>Fungi</taxon>
        <taxon>Fungi incertae sedis</taxon>
        <taxon>Mucoromycota</taxon>
        <taxon>Mucoromycotina</taxon>
        <taxon>Mucoromycetes</taxon>
        <taxon>Mucorales</taxon>
        <taxon>Cunninghamellaceae</taxon>
        <taxon>Absidia</taxon>
    </lineage>
</organism>
<evidence type="ECO:0000313" key="2">
    <source>
        <dbReference type="Proteomes" id="UP000078561"/>
    </source>
</evidence>
<accession>A0A163ISZ5</accession>
<name>A0A163ISZ5_ABSGL</name>
<dbReference type="EMBL" id="LT550178">
    <property type="protein sequence ID" value="SAL95144.1"/>
    <property type="molecule type" value="Genomic_DNA"/>
</dbReference>
<evidence type="ECO:0000313" key="1">
    <source>
        <dbReference type="EMBL" id="SAL95144.1"/>
    </source>
</evidence>
<protein>
    <submittedName>
        <fullName evidence="1">Uncharacterized protein</fullName>
    </submittedName>
</protein>